<dbReference type="InParanoid" id="A0A067MZA8"/>
<dbReference type="HOGENOM" id="CLU_022443_1_0_1"/>
<reference evidence="4" key="1">
    <citation type="journal article" date="2014" name="Proc. Natl. Acad. Sci. U.S.A.">
        <title>Extensive sampling of basidiomycete genomes demonstrates inadequacy of the white-rot/brown-rot paradigm for wood decay fungi.</title>
        <authorList>
            <person name="Riley R."/>
            <person name="Salamov A.A."/>
            <person name="Brown D.W."/>
            <person name="Nagy L.G."/>
            <person name="Floudas D."/>
            <person name="Held B.W."/>
            <person name="Levasseur A."/>
            <person name="Lombard V."/>
            <person name="Morin E."/>
            <person name="Otillar R."/>
            <person name="Lindquist E.A."/>
            <person name="Sun H."/>
            <person name="LaButti K.M."/>
            <person name="Schmutz J."/>
            <person name="Jabbour D."/>
            <person name="Luo H."/>
            <person name="Baker S.E."/>
            <person name="Pisabarro A.G."/>
            <person name="Walton J.D."/>
            <person name="Blanchette R.A."/>
            <person name="Henrissat B."/>
            <person name="Martin F."/>
            <person name="Cullen D."/>
            <person name="Hibbett D.S."/>
            <person name="Grigoriev I.V."/>
        </authorList>
    </citation>
    <scope>NUCLEOTIDE SEQUENCE [LARGE SCALE GENOMIC DNA]</scope>
    <source>
        <strain evidence="4">FD-172 SS1</strain>
    </source>
</reference>
<feature type="compositionally biased region" description="Basic and acidic residues" evidence="1">
    <location>
        <begin position="294"/>
        <end position="315"/>
    </location>
</feature>
<dbReference type="OrthoDB" id="365981at2759"/>
<dbReference type="Proteomes" id="UP000027195">
    <property type="component" value="Unassembled WGS sequence"/>
</dbReference>
<dbReference type="GO" id="GO:0003688">
    <property type="term" value="F:DNA replication origin binding"/>
    <property type="evidence" value="ECO:0007669"/>
    <property type="project" value="TreeGrafter"/>
</dbReference>
<evidence type="ECO:0000313" key="3">
    <source>
        <dbReference type="EMBL" id="KDQ16821.1"/>
    </source>
</evidence>
<accession>A0A067MZA8</accession>
<dbReference type="PANTHER" id="PTHR12705:SF0">
    <property type="entry name" value="ORIGIN RECOGNITION COMPLEX SUBUNIT 5"/>
    <property type="match status" value="1"/>
</dbReference>
<name>A0A067MZA8_BOTB1</name>
<sequence>MLIHPSLARLSTLLAFQPPPFVFVHDPFDSLALYDFVGNISAGEADMQLAFAQVNAVECFNPRVLYTRIVNALAAWEPIWRTGGECWGGTERGQWDPSWDTFVETLRQLRQHLTLNEKGIANPSEPLAQLPSNEGPHFVVVFEKAERLKDLLPSLLIPLTRLSELAHIPITTIFHSAAPWSDVRPSFAAAPEPYHLPIPPLSQPETLHLLASLFPIRPDAPKISPYHSSLQPLYGFFIEAVYSVCGSNIKEPRELAYIAAARWPGFVSPLLEDWKAERDRVHGSDNEHEYEDDVGSHREKRRLAGEEVKGQRDGPDVAYPLPTEEGRMRLLRLFNQTFSSALTSLYPRTTHARAWARHNRATYRLSQPFDSHHNLLDISKAAVSPLSSLTRLAKVLLVASYVASFNPAKTDIRMFGRTPGGMRKRGWRHGPRKARKGKIAKASKPAARLTGPASFPLDRLIALYGLILMELDDIDVETSFAELELLKVHVFTTVTELVQMKLIHRASANSSASSHSGANSAAGGAGEKLEGSTLYKSNLDFDAGCRLAKEIGLDLTNLLWDSNN</sequence>
<dbReference type="EMBL" id="KL198026">
    <property type="protein sequence ID" value="KDQ16821.1"/>
    <property type="molecule type" value="Genomic_DNA"/>
</dbReference>
<organism evidence="3 4">
    <name type="scientific">Botryobasidium botryosum (strain FD-172 SS1)</name>
    <dbReference type="NCBI Taxonomy" id="930990"/>
    <lineage>
        <taxon>Eukaryota</taxon>
        <taxon>Fungi</taxon>
        <taxon>Dikarya</taxon>
        <taxon>Basidiomycota</taxon>
        <taxon>Agaricomycotina</taxon>
        <taxon>Agaricomycetes</taxon>
        <taxon>Cantharellales</taxon>
        <taxon>Botryobasidiaceae</taxon>
        <taxon>Botryobasidium</taxon>
    </lineage>
</organism>
<protein>
    <recommendedName>
        <fullName evidence="2">Origin recognition complex subunit 5 C-terminal domain-containing protein</fullName>
    </recommendedName>
</protein>
<keyword evidence="4" id="KW-1185">Reference proteome</keyword>
<feature type="region of interest" description="Disordered" evidence="1">
    <location>
        <begin position="279"/>
        <end position="319"/>
    </location>
</feature>
<gene>
    <name evidence="3" type="ORF">BOTBODRAFT_30718</name>
</gene>
<evidence type="ECO:0000313" key="4">
    <source>
        <dbReference type="Proteomes" id="UP000027195"/>
    </source>
</evidence>
<dbReference type="InterPro" id="IPR020796">
    <property type="entry name" value="ORC5"/>
</dbReference>
<evidence type="ECO:0000256" key="1">
    <source>
        <dbReference type="SAM" id="MobiDB-lite"/>
    </source>
</evidence>
<evidence type="ECO:0000259" key="2">
    <source>
        <dbReference type="Pfam" id="PF14630"/>
    </source>
</evidence>
<dbReference type="GO" id="GO:0005664">
    <property type="term" value="C:nuclear origin of replication recognition complex"/>
    <property type="evidence" value="ECO:0007669"/>
    <property type="project" value="TreeGrafter"/>
</dbReference>
<dbReference type="InterPro" id="IPR047088">
    <property type="entry name" value="ORC5_C"/>
</dbReference>
<proteinExistence type="predicted"/>
<dbReference type="GO" id="GO:0006270">
    <property type="term" value="P:DNA replication initiation"/>
    <property type="evidence" value="ECO:0007669"/>
    <property type="project" value="TreeGrafter"/>
</dbReference>
<dbReference type="AlphaFoldDB" id="A0A067MZA8"/>
<dbReference type="Pfam" id="PF14630">
    <property type="entry name" value="ORC5_C"/>
    <property type="match status" value="1"/>
</dbReference>
<dbReference type="STRING" id="930990.A0A067MZA8"/>
<dbReference type="PANTHER" id="PTHR12705">
    <property type="entry name" value="ORIGIN RECOGNITION COMPLEX SUBUNIT 5"/>
    <property type="match status" value="1"/>
</dbReference>
<feature type="domain" description="Origin recognition complex subunit 5 C-terminal" evidence="2">
    <location>
        <begin position="389"/>
        <end position="558"/>
    </location>
</feature>